<dbReference type="Pfam" id="PF00041">
    <property type="entry name" value="fn3"/>
    <property type="match status" value="1"/>
</dbReference>
<dbReference type="EMBL" id="FQVU01000005">
    <property type="protein sequence ID" value="SHH23345.1"/>
    <property type="molecule type" value="Genomic_DNA"/>
</dbReference>
<evidence type="ECO:0000256" key="2">
    <source>
        <dbReference type="ARBA" id="ARBA00023326"/>
    </source>
</evidence>
<evidence type="ECO:0000259" key="4">
    <source>
        <dbReference type="PROSITE" id="PS50853"/>
    </source>
</evidence>
<protein>
    <submittedName>
        <fullName evidence="5">Fibronectin type III domain-containing protein</fullName>
    </submittedName>
</protein>
<dbReference type="InterPro" id="IPR003961">
    <property type="entry name" value="FN3_dom"/>
</dbReference>
<feature type="chain" id="PRO_5038545570" evidence="3">
    <location>
        <begin position="29"/>
        <end position="953"/>
    </location>
</feature>
<evidence type="ECO:0000256" key="3">
    <source>
        <dbReference type="SAM" id="SignalP"/>
    </source>
</evidence>
<evidence type="ECO:0000313" key="5">
    <source>
        <dbReference type="EMBL" id="SHH23345.1"/>
    </source>
</evidence>
<dbReference type="PROSITE" id="PS50853">
    <property type="entry name" value="FN3"/>
    <property type="match status" value="1"/>
</dbReference>
<feature type="domain" description="Fibronectin type-III" evidence="4">
    <location>
        <begin position="571"/>
        <end position="661"/>
    </location>
</feature>
<reference evidence="5 6" key="1">
    <citation type="submission" date="2016-11" db="EMBL/GenBank/DDBJ databases">
        <authorList>
            <person name="Jaros S."/>
            <person name="Januszkiewicz K."/>
            <person name="Wedrychowicz H."/>
        </authorList>
    </citation>
    <scope>NUCLEOTIDE SEQUENCE [LARGE SCALE GENOMIC DNA]</scope>
    <source>
        <strain evidence="5 6">DSM 45627</strain>
    </source>
</reference>
<dbReference type="Gene3D" id="2.60.40.10">
    <property type="entry name" value="Immunoglobulins"/>
    <property type="match status" value="1"/>
</dbReference>
<dbReference type="InterPro" id="IPR036116">
    <property type="entry name" value="FN3_sf"/>
</dbReference>
<keyword evidence="6" id="KW-1185">Reference proteome</keyword>
<evidence type="ECO:0000256" key="1">
    <source>
        <dbReference type="ARBA" id="ARBA00023295"/>
    </source>
</evidence>
<dbReference type="GO" id="GO:0000272">
    <property type="term" value="P:polysaccharide catabolic process"/>
    <property type="evidence" value="ECO:0007669"/>
    <property type="project" value="UniProtKB-KW"/>
</dbReference>
<dbReference type="SUPFAM" id="SSF49265">
    <property type="entry name" value="Fibronectin type III"/>
    <property type="match status" value="1"/>
</dbReference>
<sequence length="953" mass="98639">MKSARHTSLRRLGTLVPTLALAVAGTLAAVTPSSTTTEAPRARAANFVNRYPIGDLDRLAQVPGGARATGWVFDPDARTAPVTVYATVDGKKTSTVSASRSRSDVAKAHPNAGAAHGFAFTVPVTEGRHDVCIVAVNVGKGRNVTLGCLRKTVFDYGPFGAINRVSTRPGHIFTKGWLVDADSVTAPVTARITIDGVAHDVVADKSRPDIATVRKGAGAQHGFAASLAAKQGKHTVCVIGRDIGYGRDNKIGCKSVTLDDDPISGLNSVAQSGNALRVRGWAFDRDDTVKPLTVSVRIDGGAARTYTASVARADVAKKYGIAAKHGFDQAIPLSEGSHTVCVSVKNIGYGADTSFACRRATLSYTPTAALTKATPTRTGLSVTGWATDPDTSAALPVRITLDGRTVATVTANGKGATHTGHNFAAAVTARSGRHAVCAIALNRGAGTHNSQAACSTQTLALSPIGGFNSLTRSGDDVRVTGWAFDPDSAAAATVTMTVDGKAAGSHRAAVARTDVAKVWPSAGANRGFAPVLATTDGKHTVCVTAKNVGGGKDVSLGCRLIIAVHPVVASAPRSVKASAGYGSLKVSWAAPASDGGAPPTKYVVTTSPAGAAVTLASTARSTTLSGLKANAVYRVTVTAVNVAGRSAGGVSAATRTATGPAPQTKPAPVSTSRYLRNIRTCSTSEKSVMRAFGAADARNNPSGHRYLMLLDIGGQNQRYGGVVLSATTRFVTYAALLSCSKSYVDGYASAQRATAPAMIAIGVNNDMDVNSTTGRAWATQIVNPLLSYARKYSGITVAGANDVEPGFRGSYSATRSWLSGYLAATKAKFVFNGSADGCAWTVSNRSCNNGYTMAGLYNLAGGAAPSRIINLPQVYNYTMADQWKYISLTGVGQGNKRINFGGPLTEYTACAQARSCGSIGGRSAWQRMWSDLQSHPKLRVGSLPYATDLRIDS</sequence>
<dbReference type="STRING" id="1206085.SAMN05443575_3493"/>
<dbReference type="AlphaFoldDB" id="A0A1M5RAJ8"/>
<keyword evidence="1" id="KW-0378">Hydrolase</keyword>
<keyword evidence="3" id="KW-0732">Signal</keyword>
<keyword evidence="2" id="KW-0624">Polysaccharide degradation</keyword>
<proteinExistence type="predicted"/>
<dbReference type="InterPro" id="IPR013783">
    <property type="entry name" value="Ig-like_fold"/>
</dbReference>
<dbReference type="OrthoDB" id="9764271at2"/>
<dbReference type="GO" id="GO:0016798">
    <property type="term" value="F:hydrolase activity, acting on glycosyl bonds"/>
    <property type="evidence" value="ECO:0007669"/>
    <property type="project" value="UniProtKB-KW"/>
</dbReference>
<feature type="signal peptide" evidence="3">
    <location>
        <begin position="1"/>
        <end position="28"/>
    </location>
</feature>
<keyword evidence="2" id="KW-0119">Carbohydrate metabolism</keyword>
<gene>
    <name evidence="5" type="ORF">SAMN05443575_3493</name>
</gene>
<name>A0A1M5RAJ8_9ACTN</name>
<dbReference type="RefSeq" id="WP_073391693.1">
    <property type="nucleotide sequence ID" value="NZ_FQVU01000005.1"/>
</dbReference>
<accession>A0A1M5RAJ8</accession>
<dbReference type="SMART" id="SM00060">
    <property type="entry name" value="FN3"/>
    <property type="match status" value="1"/>
</dbReference>
<organism evidence="5 6">
    <name type="scientific">Jatrophihabitans endophyticus</name>
    <dbReference type="NCBI Taxonomy" id="1206085"/>
    <lineage>
        <taxon>Bacteria</taxon>
        <taxon>Bacillati</taxon>
        <taxon>Actinomycetota</taxon>
        <taxon>Actinomycetes</taxon>
        <taxon>Jatrophihabitantales</taxon>
        <taxon>Jatrophihabitantaceae</taxon>
        <taxon>Jatrophihabitans</taxon>
    </lineage>
</organism>
<dbReference type="Proteomes" id="UP000186132">
    <property type="component" value="Unassembled WGS sequence"/>
</dbReference>
<dbReference type="CDD" id="cd00063">
    <property type="entry name" value="FN3"/>
    <property type="match status" value="1"/>
</dbReference>
<evidence type="ECO:0000313" key="6">
    <source>
        <dbReference type="Proteomes" id="UP000186132"/>
    </source>
</evidence>
<keyword evidence="1" id="KW-0326">Glycosidase</keyword>